<reference evidence="1" key="2">
    <citation type="journal article" date="2020" name="Nat. Commun.">
        <title>Large-scale genome sequencing of mycorrhizal fungi provides insights into the early evolution of symbiotic traits.</title>
        <authorList>
            <person name="Miyauchi S."/>
            <person name="Kiss E."/>
            <person name="Kuo A."/>
            <person name="Drula E."/>
            <person name="Kohler A."/>
            <person name="Sanchez-Garcia M."/>
            <person name="Morin E."/>
            <person name="Andreopoulos B."/>
            <person name="Barry K.W."/>
            <person name="Bonito G."/>
            <person name="Buee M."/>
            <person name="Carver A."/>
            <person name="Chen C."/>
            <person name="Cichocki N."/>
            <person name="Clum A."/>
            <person name="Culley D."/>
            <person name="Crous P.W."/>
            <person name="Fauchery L."/>
            <person name="Girlanda M."/>
            <person name="Hayes R.D."/>
            <person name="Keri Z."/>
            <person name="LaButti K."/>
            <person name="Lipzen A."/>
            <person name="Lombard V."/>
            <person name="Magnuson J."/>
            <person name="Maillard F."/>
            <person name="Murat C."/>
            <person name="Nolan M."/>
            <person name="Ohm R.A."/>
            <person name="Pangilinan J."/>
            <person name="Pereira M.F."/>
            <person name="Perotto S."/>
            <person name="Peter M."/>
            <person name="Pfister S."/>
            <person name="Riley R."/>
            <person name="Sitrit Y."/>
            <person name="Stielow J.B."/>
            <person name="Szollosi G."/>
            <person name="Zifcakova L."/>
            <person name="Stursova M."/>
            <person name="Spatafora J.W."/>
            <person name="Tedersoo L."/>
            <person name="Vaario L.M."/>
            <person name="Yamada A."/>
            <person name="Yan M."/>
            <person name="Wang P."/>
            <person name="Xu J."/>
            <person name="Bruns T."/>
            <person name="Baldrian P."/>
            <person name="Vilgalys R."/>
            <person name="Dunand C."/>
            <person name="Henrissat B."/>
            <person name="Grigoriev I.V."/>
            <person name="Hibbett D."/>
            <person name="Nagy L.G."/>
            <person name="Martin F.M."/>
        </authorList>
    </citation>
    <scope>NUCLEOTIDE SEQUENCE</scope>
    <source>
        <strain evidence="1">BED1</strain>
    </source>
</reference>
<name>A0AAD4G872_BOLED</name>
<sequence>MTSLKPLDNGMPSSPVPFITPSGLVTLQHDLKARINSSPLSHTKTPFDNLHPFLLAFFWCIGLARLYPSVGDGGSAVHGRRLTV</sequence>
<proteinExistence type="predicted"/>
<evidence type="ECO:0000313" key="1">
    <source>
        <dbReference type="EMBL" id="KAF8426506.1"/>
    </source>
</evidence>
<dbReference type="AlphaFoldDB" id="A0AAD4G872"/>
<keyword evidence="2" id="KW-1185">Reference proteome</keyword>
<dbReference type="Proteomes" id="UP001194468">
    <property type="component" value="Unassembled WGS sequence"/>
</dbReference>
<reference evidence="1" key="1">
    <citation type="submission" date="2019-10" db="EMBL/GenBank/DDBJ databases">
        <authorList>
            <consortium name="DOE Joint Genome Institute"/>
            <person name="Kuo A."/>
            <person name="Miyauchi S."/>
            <person name="Kiss E."/>
            <person name="Drula E."/>
            <person name="Kohler A."/>
            <person name="Sanchez-Garcia M."/>
            <person name="Andreopoulos B."/>
            <person name="Barry K.W."/>
            <person name="Bonito G."/>
            <person name="Buee M."/>
            <person name="Carver A."/>
            <person name="Chen C."/>
            <person name="Cichocki N."/>
            <person name="Clum A."/>
            <person name="Culley D."/>
            <person name="Crous P.W."/>
            <person name="Fauchery L."/>
            <person name="Girlanda M."/>
            <person name="Hayes R."/>
            <person name="Keri Z."/>
            <person name="LaButti K."/>
            <person name="Lipzen A."/>
            <person name="Lombard V."/>
            <person name="Magnuson J."/>
            <person name="Maillard F."/>
            <person name="Morin E."/>
            <person name="Murat C."/>
            <person name="Nolan M."/>
            <person name="Ohm R."/>
            <person name="Pangilinan J."/>
            <person name="Pereira M."/>
            <person name="Perotto S."/>
            <person name="Peter M."/>
            <person name="Riley R."/>
            <person name="Sitrit Y."/>
            <person name="Stielow B."/>
            <person name="Szollosi G."/>
            <person name="Zifcakova L."/>
            <person name="Stursova M."/>
            <person name="Spatafora J.W."/>
            <person name="Tedersoo L."/>
            <person name="Vaario L.-M."/>
            <person name="Yamada A."/>
            <person name="Yan M."/>
            <person name="Wang P."/>
            <person name="Xu J."/>
            <person name="Bruns T."/>
            <person name="Baldrian P."/>
            <person name="Vilgalys R."/>
            <person name="Henrissat B."/>
            <person name="Grigoriev I.V."/>
            <person name="Hibbett D."/>
            <person name="Nagy L.G."/>
            <person name="Martin F.M."/>
        </authorList>
    </citation>
    <scope>NUCLEOTIDE SEQUENCE</scope>
    <source>
        <strain evidence="1">BED1</strain>
    </source>
</reference>
<comment type="caution">
    <text evidence="1">The sequence shown here is derived from an EMBL/GenBank/DDBJ whole genome shotgun (WGS) entry which is preliminary data.</text>
</comment>
<dbReference type="EMBL" id="WHUW01000086">
    <property type="protein sequence ID" value="KAF8426506.1"/>
    <property type="molecule type" value="Genomic_DNA"/>
</dbReference>
<organism evidence="1 2">
    <name type="scientific">Boletus edulis BED1</name>
    <dbReference type="NCBI Taxonomy" id="1328754"/>
    <lineage>
        <taxon>Eukaryota</taxon>
        <taxon>Fungi</taxon>
        <taxon>Dikarya</taxon>
        <taxon>Basidiomycota</taxon>
        <taxon>Agaricomycotina</taxon>
        <taxon>Agaricomycetes</taxon>
        <taxon>Agaricomycetidae</taxon>
        <taxon>Boletales</taxon>
        <taxon>Boletineae</taxon>
        <taxon>Boletaceae</taxon>
        <taxon>Boletoideae</taxon>
        <taxon>Boletus</taxon>
    </lineage>
</organism>
<gene>
    <name evidence="1" type="ORF">L210DRAFT_3652876</name>
</gene>
<accession>A0AAD4G872</accession>
<protein>
    <submittedName>
        <fullName evidence="1">Uncharacterized protein</fullName>
    </submittedName>
</protein>
<evidence type="ECO:0000313" key="2">
    <source>
        <dbReference type="Proteomes" id="UP001194468"/>
    </source>
</evidence>